<dbReference type="PANTHER" id="PTHR21301:SF10">
    <property type="entry name" value="REVERSE TRANSCRIPTASE DOMAIN-CONTAINING PROTEIN"/>
    <property type="match status" value="1"/>
</dbReference>
<sequence length="895" mass="102828">MPRFYDKRTWNLLEDVQPNLFSLVRGALSLRQKVVITKQSLLFLKRCKVKNVLPNFITNKKIGEVCNLSEDHPRIRNIYQSILNVVIKQKQHLLYSTILKCVAKEGACKRYLDQQSWRRIEGGSRRICESIRSNTKSALCAKFEKLLDRFRISDSNAESSLPVNHQSETISPHNECDNIRTARVTVLGCAQISDKAMNFLSLGPSFAPTQNINAVTIRKVVGGLHKLRDQLRIRSKRNDQPQSLGTVSRRALPPIPFPCSFYKEPDPCPDVDIKFRILSSGVLSVLTENKRRCHSNLTYDQWQGFREIREMVNCGTIRLSVSDKGGEFVVMSQELDREITELHLTDTTINRRTTQNEFHSQCKRLNHIWTTIGKAAGLNERFLSRLKIENPNCPVFYSMIKTHKLSVPHITSMPANEYKIRPIVSCVGGPTDRISWFLNKIVSQLLPMIPSHLTNTRQFLTRLHNTDFSQNCVIESFDVSSLYTNVSTNDALQALHEMLGSHERQIETYGLSRTRIMTLVKECLNCNIFKWSGRYFSQIRGLAMEQRLAPVLAVCFMSKIEEPVLARLPLLYCRYIDDCCVITSTQSEMDECFRILNEQSQYIRLTRETPQEGWLPFLNTHLKLSKGMVQVKWYRKESSKNIILHARSAHPIAVKRAVVRNMFKTAIEVCNGEAERQESKRLASIIMRENGYASQKQRQRKAPNVSKTHVRGKKLPLCIPFVSDRISNAIRQCLVRAQLQDDVVLVNIPNDNIKRQLVRNRLYDRTCLSQRCVVCPYSRNGDCAKTGVIYQIECLNCHATYIGETGRPLHVRISEHLASKRRESLVTPLGKHRHEDHNGNDFDVRCTILAHEPDISARKTLEAFWISVRDPRMNNRNEHISITTDLMPFISLCGL</sequence>
<dbReference type="InterPro" id="IPR000477">
    <property type="entry name" value="RT_dom"/>
</dbReference>
<dbReference type="Pfam" id="PF26215">
    <property type="entry name" value="HTH_animal"/>
    <property type="match status" value="1"/>
</dbReference>
<keyword evidence="3" id="KW-1185">Reference proteome</keyword>
<dbReference type="InterPro" id="IPR058912">
    <property type="entry name" value="HTH_animal"/>
</dbReference>
<dbReference type="PROSITE" id="PS50164">
    <property type="entry name" value="GIY_YIG"/>
    <property type="match status" value="1"/>
</dbReference>
<feature type="domain" description="GIY-YIG" evidence="1">
    <location>
        <begin position="785"/>
        <end position="875"/>
    </location>
</feature>
<organism evidence="2 3">
    <name type="scientific">Ancylostoma ceylanicum</name>
    <dbReference type="NCBI Taxonomy" id="53326"/>
    <lineage>
        <taxon>Eukaryota</taxon>
        <taxon>Metazoa</taxon>
        <taxon>Ecdysozoa</taxon>
        <taxon>Nematoda</taxon>
        <taxon>Chromadorea</taxon>
        <taxon>Rhabditida</taxon>
        <taxon>Rhabditina</taxon>
        <taxon>Rhabditomorpha</taxon>
        <taxon>Strongyloidea</taxon>
        <taxon>Ancylostomatidae</taxon>
        <taxon>Ancylostomatinae</taxon>
        <taxon>Ancylostoma</taxon>
    </lineage>
</organism>
<dbReference type="STRING" id="53326.A0A016WQV3"/>
<name>A0A016WQV3_9BILA</name>
<evidence type="ECO:0000313" key="3">
    <source>
        <dbReference type="Proteomes" id="UP000024635"/>
    </source>
</evidence>
<dbReference type="Proteomes" id="UP000024635">
    <property type="component" value="Unassembled WGS sequence"/>
</dbReference>
<accession>A0A016WQV3</accession>
<protein>
    <recommendedName>
        <fullName evidence="1">GIY-YIG domain-containing protein</fullName>
    </recommendedName>
</protein>
<dbReference type="AlphaFoldDB" id="A0A016WQV3"/>
<evidence type="ECO:0000313" key="2">
    <source>
        <dbReference type="EMBL" id="EYC41637.1"/>
    </source>
</evidence>
<dbReference type="CDD" id="cd10442">
    <property type="entry name" value="GIY-YIG_PLEs"/>
    <property type="match status" value="1"/>
</dbReference>
<proteinExistence type="predicted"/>
<gene>
    <name evidence="2" type="primary">Acey_s0561.g3478</name>
    <name evidence="2" type="ORF">Y032_0561g3478</name>
</gene>
<dbReference type="EMBL" id="JARK01000161">
    <property type="protein sequence ID" value="EYC41637.1"/>
    <property type="molecule type" value="Genomic_DNA"/>
</dbReference>
<dbReference type="InterPro" id="IPR000305">
    <property type="entry name" value="GIY-YIG_endonuc"/>
</dbReference>
<dbReference type="PANTHER" id="PTHR21301">
    <property type="entry name" value="REVERSE TRANSCRIPTASE"/>
    <property type="match status" value="1"/>
</dbReference>
<dbReference type="CDD" id="cd00304">
    <property type="entry name" value="RT_like"/>
    <property type="match status" value="1"/>
</dbReference>
<comment type="caution">
    <text evidence="2">The sequence shown here is derived from an EMBL/GenBank/DDBJ whole genome shotgun (WGS) entry which is preliminary data.</text>
</comment>
<dbReference type="Pfam" id="PF00078">
    <property type="entry name" value="RVT_1"/>
    <property type="match status" value="1"/>
</dbReference>
<evidence type="ECO:0000259" key="1">
    <source>
        <dbReference type="PROSITE" id="PS50164"/>
    </source>
</evidence>
<reference evidence="3" key="1">
    <citation type="journal article" date="2015" name="Nat. Genet.">
        <title>The genome and transcriptome of the zoonotic hookworm Ancylostoma ceylanicum identify infection-specific gene families.</title>
        <authorList>
            <person name="Schwarz E.M."/>
            <person name="Hu Y."/>
            <person name="Antoshechkin I."/>
            <person name="Miller M.M."/>
            <person name="Sternberg P.W."/>
            <person name="Aroian R.V."/>
        </authorList>
    </citation>
    <scope>NUCLEOTIDE SEQUENCE</scope>
    <source>
        <strain evidence="3">HY135</strain>
    </source>
</reference>
<dbReference type="OrthoDB" id="5831138at2759"/>